<dbReference type="EMBL" id="SBLB01000006">
    <property type="protein sequence ID" value="RYC67990.1"/>
    <property type="molecule type" value="Genomic_DNA"/>
</dbReference>
<evidence type="ECO:0000313" key="2">
    <source>
        <dbReference type="EMBL" id="RYC67990.1"/>
    </source>
</evidence>
<protein>
    <submittedName>
        <fullName evidence="2">Uncharacterized protein</fullName>
    </submittedName>
</protein>
<gene>
    <name evidence="2" type="ORF">EQG79_21270</name>
</gene>
<organism evidence="2 3">
    <name type="scientific">Spirosoma sordidisoli</name>
    <dbReference type="NCBI Taxonomy" id="2502893"/>
    <lineage>
        <taxon>Bacteria</taxon>
        <taxon>Pseudomonadati</taxon>
        <taxon>Bacteroidota</taxon>
        <taxon>Cytophagia</taxon>
        <taxon>Cytophagales</taxon>
        <taxon>Cytophagaceae</taxon>
        <taxon>Spirosoma</taxon>
    </lineage>
</organism>
<dbReference type="AlphaFoldDB" id="A0A4Q2UKI6"/>
<feature type="compositionally biased region" description="Polar residues" evidence="1">
    <location>
        <begin position="1"/>
        <end position="12"/>
    </location>
</feature>
<feature type="region of interest" description="Disordered" evidence="1">
    <location>
        <begin position="1"/>
        <end position="88"/>
    </location>
</feature>
<feature type="compositionally biased region" description="Polar residues" evidence="1">
    <location>
        <begin position="37"/>
        <end position="48"/>
    </location>
</feature>
<proteinExistence type="predicted"/>
<name>A0A4Q2UKI6_9BACT</name>
<feature type="compositionally biased region" description="Low complexity" evidence="1">
    <location>
        <begin position="78"/>
        <end position="88"/>
    </location>
</feature>
<evidence type="ECO:0000256" key="1">
    <source>
        <dbReference type="SAM" id="MobiDB-lite"/>
    </source>
</evidence>
<accession>A0A4Q2UKI6</accession>
<keyword evidence="3" id="KW-1185">Reference proteome</keyword>
<evidence type="ECO:0000313" key="3">
    <source>
        <dbReference type="Proteomes" id="UP000290407"/>
    </source>
</evidence>
<dbReference type="RefSeq" id="WP_077921272.1">
    <property type="nucleotide sequence ID" value="NZ_SBLB01000006.1"/>
</dbReference>
<dbReference type="Proteomes" id="UP000290407">
    <property type="component" value="Unassembled WGS sequence"/>
</dbReference>
<feature type="compositionally biased region" description="Basic and acidic residues" evidence="1">
    <location>
        <begin position="49"/>
        <end position="73"/>
    </location>
</feature>
<feature type="compositionally biased region" description="Basic and acidic residues" evidence="1">
    <location>
        <begin position="13"/>
        <end position="31"/>
    </location>
</feature>
<reference evidence="2 3" key="1">
    <citation type="submission" date="2019-01" db="EMBL/GenBank/DDBJ databases">
        <title>Spirosoma flava sp. nov., a propanil-degrading bacterium isolated from herbicide-contaminated soil.</title>
        <authorList>
            <person name="Zhang L."/>
            <person name="Jiang J.-D."/>
        </authorList>
    </citation>
    <scope>NUCLEOTIDE SEQUENCE [LARGE SCALE GENOMIC DNA]</scope>
    <source>
        <strain evidence="2 3">TY50</strain>
    </source>
</reference>
<sequence>MANNKTTDQPGSNDKRPHGEHTRNHEARDTSGLRPNAEQTMTNANKSKQGPEDEHDPALHGKSKAELAEERGGHGHSGHSSSRNGSRK</sequence>
<comment type="caution">
    <text evidence="2">The sequence shown here is derived from an EMBL/GenBank/DDBJ whole genome shotgun (WGS) entry which is preliminary data.</text>
</comment>